<feature type="signal peptide" evidence="2">
    <location>
        <begin position="1"/>
        <end position="22"/>
    </location>
</feature>
<dbReference type="AlphaFoldDB" id="A0AAV7VFN3"/>
<evidence type="ECO:0008006" key="5">
    <source>
        <dbReference type="Google" id="ProtNLM"/>
    </source>
</evidence>
<dbReference type="EMBL" id="JANPWB010000003">
    <property type="protein sequence ID" value="KAJ1199454.1"/>
    <property type="molecule type" value="Genomic_DNA"/>
</dbReference>
<comment type="caution">
    <text evidence="3">The sequence shown here is derived from an EMBL/GenBank/DDBJ whole genome shotgun (WGS) entry which is preliminary data.</text>
</comment>
<protein>
    <recommendedName>
        <fullName evidence="5">Secreted protein</fullName>
    </recommendedName>
</protein>
<evidence type="ECO:0000256" key="2">
    <source>
        <dbReference type="SAM" id="SignalP"/>
    </source>
</evidence>
<keyword evidence="2" id="KW-0732">Signal</keyword>
<keyword evidence="4" id="KW-1185">Reference proteome</keyword>
<feature type="chain" id="PRO_5043328170" description="Secreted protein" evidence="2">
    <location>
        <begin position="23"/>
        <end position="142"/>
    </location>
</feature>
<evidence type="ECO:0000256" key="1">
    <source>
        <dbReference type="SAM" id="MobiDB-lite"/>
    </source>
</evidence>
<reference evidence="3" key="1">
    <citation type="journal article" date="2022" name="bioRxiv">
        <title>Sequencing and chromosome-scale assembly of the giantPleurodeles waltlgenome.</title>
        <authorList>
            <person name="Brown T."/>
            <person name="Elewa A."/>
            <person name="Iarovenko S."/>
            <person name="Subramanian E."/>
            <person name="Araus A.J."/>
            <person name="Petzold A."/>
            <person name="Susuki M."/>
            <person name="Suzuki K.-i.T."/>
            <person name="Hayashi T."/>
            <person name="Toyoda A."/>
            <person name="Oliveira C."/>
            <person name="Osipova E."/>
            <person name="Leigh N.D."/>
            <person name="Simon A."/>
            <person name="Yun M.H."/>
        </authorList>
    </citation>
    <scope>NUCLEOTIDE SEQUENCE</scope>
    <source>
        <strain evidence="3">20211129_DDA</strain>
        <tissue evidence="3">Liver</tissue>
    </source>
</reference>
<sequence>MKGSASLMVFGLSLLIFCLVHFELECDGPPRGSPCTTATGADSAPGALDLPGAGSNLRLPQTRTYEPGSGNVDLRGREKPAFTGGEAHYSEAEGNGADRTQQEDEAEKGEGTDISAARKANRGTPATLLEKRGTPRCVQLTN</sequence>
<evidence type="ECO:0000313" key="3">
    <source>
        <dbReference type="EMBL" id="KAJ1199454.1"/>
    </source>
</evidence>
<organism evidence="3 4">
    <name type="scientific">Pleurodeles waltl</name>
    <name type="common">Iberian ribbed newt</name>
    <dbReference type="NCBI Taxonomy" id="8319"/>
    <lineage>
        <taxon>Eukaryota</taxon>
        <taxon>Metazoa</taxon>
        <taxon>Chordata</taxon>
        <taxon>Craniata</taxon>
        <taxon>Vertebrata</taxon>
        <taxon>Euteleostomi</taxon>
        <taxon>Amphibia</taxon>
        <taxon>Batrachia</taxon>
        <taxon>Caudata</taxon>
        <taxon>Salamandroidea</taxon>
        <taxon>Salamandridae</taxon>
        <taxon>Pleurodelinae</taxon>
        <taxon>Pleurodeles</taxon>
    </lineage>
</organism>
<gene>
    <name evidence="3" type="ORF">NDU88_003288</name>
</gene>
<accession>A0AAV7VFN3</accession>
<evidence type="ECO:0000313" key="4">
    <source>
        <dbReference type="Proteomes" id="UP001066276"/>
    </source>
</evidence>
<dbReference type="Proteomes" id="UP001066276">
    <property type="component" value="Chromosome 2_1"/>
</dbReference>
<name>A0AAV7VFN3_PLEWA</name>
<feature type="region of interest" description="Disordered" evidence="1">
    <location>
        <begin position="34"/>
        <end position="142"/>
    </location>
</feature>
<proteinExistence type="predicted"/>